<dbReference type="RefSeq" id="XP_003033583.1">
    <property type="nucleotide sequence ID" value="XM_003033537.1"/>
</dbReference>
<feature type="region of interest" description="Disordered" evidence="1">
    <location>
        <begin position="35"/>
        <end position="60"/>
    </location>
</feature>
<sequence>MTRSHRGRLGYPLSRILKSLDIGLSTHDIHEVDAPVLLSARGPPDKASDDDAEEPARLDTSLEQVSTDGEACLLAECHDSWMRTRPPPRTNVKQLEARPECAYSLWVTHARCVHCASPTSALNPRQKDHEMDVPDARALSPLRGSLNKRVGSDIGVLRAEKLLCSPSPCSVKVSNASVTGYTSCLDRTPRPGENVSLSIEDGECKQGYALPSYDNSGGRQTSHPQDMATPRA</sequence>
<dbReference type="EMBL" id="GL377304">
    <property type="protein sequence ID" value="EFI98680.1"/>
    <property type="molecule type" value="Genomic_DNA"/>
</dbReference>
<gene>
    <name evidence="2" type="ORF">SCHCODRAFT_106343</name>
</gene>
<evidence type="ECO:0000313" key="2">
    <source>
        <dbReference type="EMBL" id="EFI98680.1"/>
    </source>
</evidence>
<feature type="non-terminal residue" evidence="2">
    <location>
        <position position="232"/>
    </location>
</feature>
<feature type="region of interest" description="Disordered" evidence="1">
    <location>
        <begin position="208"/>
        <end position="232"/>
    </location>
</feature>
<feature type="compositionally biased region" description="Basic and acidic residues" evidence="1">
    <location>
        <begin position="43"/>
        <end position="57"/>
    </location>
</feature>
<protein>
    <submittedName>
        <fullName evidence="2">Uncharacterized protein</fullName>
    </submittedName>
</protein>
<proteinExistence type="predicted"/>
<dbReference type="VEuPathDB" id="FungiDB:SCHCODRAFT_02493371"/>
<organism evidence="3">
    <name type="scientific">Schizophyllum commune (strain H4-8 / FGSC 9210)</name>
    <name type="common">Split gill fungus</name>
    <dbReference type="NCBI Taxonomy" id="578458"/>
    <lineage>
        <taxon>Eukaryota</taxon>
        <taxon>Fungi</taxon>
        <taxon>Dikarya</taxon>
        <taxon>Basidiomycota</taxon>
        <taxon>Agaricomycotina</taxon>
        <taxon>Agaricomycetes</taxon>
        <taxon>Agaricomycetidae</taxon>
        <taxon>Agaricales</taxon>
        <taxon>Schizophyllaceae</taxon>
        <taxon>Schizophyllum</taxon>
    </lineage>
</organism>
<evidence type="ECO:0000256" key="1">
    <source>
        <dbReference type="SAM" id="MobiDB-lite"/>
    </source>
</evidence>
<keyword evidence="3" id="KW-1185">Reference proteome</keyword>
<accession>D8PYD9</accession>
<evidence type="ECO:0000313" key="3">
    <source>
        <dbReference type="Proteomes" id="UP000007431"/>
    </source>
</evidence>
<feature type="compositionally biased region" description="Polar residues" evidence="1">
    <location>
        <begin position="213"/>
        <end position="224"/>
    </location>
</feature>
<dbReference type="AlphaFoldDB" id="D8PYD9"/>
<reference evidence="2 3" key="1">
    <citation type="journal article" date="2010" name="Nat. Biotechnol.">
        <title>Genome sequence of the model mushroom Schizophyllum commune.</title>
        <authorList>
            <person name="Ohm R.A."/>
            <person name="de Jong J.F."/>
            <person name="Lugones L.G."/>
            <person name="Aerts A."/>
            <person name="Kothe E."/>
            <person name="Stajich J.E."/>
            <person name="de Vries R.P."/>
            <person name="Record E."/>
            <person name="Levasseur A."/>
            <person name="Baker S.E."/>
            <person name="Bartholomew K.A."/>
            <person name="Coutinho P.M."/>
            <person name="Erdmann S."/>
            <person name="Fowler T.J."/>
            <person name="Gathman A.C."/>
            <person name="Lombard V."/>
            <person name="Henrissat B."/>
            <person name="Knabe N."/>
            <person name="Kuees U."/>
            <person name="Lilly W.W."/>
            <person name="Lindquist E."/>
            <person name="Lucas S."/>
            <person name="Magnuson J.K."/>
            <person name="Piumi F."/>
            <person name="Raudaskoski M."/>
            <person name="Salamov A."/>
            <person name="Schmutz J."/>
            <person name="Schwarze F.W.M.R."/>
            <person name="vanKuyk P.A."/>
            <person name="Horton J.S."/>
            <person name="Grigoriev I.V."/>
            <person name="Woesten H.A.B."/>
        </authorList>
    </citation>
    <scope>NUCLEOTIDE SEQUENCE [LARGE SCALE GENOMIC DNA]</scope>
    <source>
        <strain evidence="3">H4-8 / FGSC 9210</strain>
    </source>
</reference>
<dbReference type="GeneID" id="9592297"/>
<dbReference type="InParanoid" id="D8PYD9"/>
<dbReference type="HOGENOM" id="CLU_1195467_0_0_1"/>
<dbReference type="Proteomes" id="UP000007431">
    <property type="component" value="Unassembled WGS sequence"/>
</dbReference>
<name>D8PYD9_SCHCM</name>
<dbReference type="KEGG" id="scm:SCHCO_02493371"/>